<comment type="caution">
    <text evidence="4">The sequence shown here is derived from an EMBL/GenBank/DDBJ whole genome shotgun (WGS) entry which is preliminary data.</text>
</comment>
<evidence type="ECO:0000259" key="3">
    <source>
        <dbReference type="PROSITE" id="PS50125"/>
    </source>
</evidence>
<feature type="domain" description="Guanylate cyclase" evidence="3">
    <location>
        <begin position="124"/>
        <end position="253"/>
    </location>
</feature>
<evidence type="ECO:0000259" key="2">
    <source>
        <dbReference type="PROSITE" id="PS50095"/>
    </source>
</evidence>
<dbReference type="InterPro" id="IPR050697">
    <property type="entry name" value="Adenylyl/Guanylyl_Cyclase_3/4"/>
</dbReference>
<accession>A0A8H7ZMM4</accession>
<sequence>MNHPWFVDAIGVESEETIYSLPLDQWIGERNQLLLNDVLKVFKYQQPVYSAEYELIGPNQSTIVNYNIVPLLDNSTGGVVIVLEDISAEKRAMMTLGRYMSPALAKQVMEEGGGELGGKRQKVTVLFSDIRSFTTFTERMEPHDVVELLNEHLSDAVDAILAESGILDKYIGDAVMAVFGIPFVSGADAIHACNTALRMRDSLAAANERRRERGEQELRIGIGINTGECLVGNIGNKQRMEVSDHCNLASRTEGLTKYYAVQTLVTEYTLQETGDCFVVREIDRVIVVGRSHRVRIYELLGRRGDTLDSRVAAACAEYARGLELYRAREFAEAAAVFEENVRKNDDAPSRVLLDRCRAYVAQPPPPDWDGVHKAGSK</sequence>
<dbReference type="EMBL" id="JAEFCI010012901">
    <property type="protein sequence ID" value="KAG5455718.1"/>
    <property type="molecule type" value="Genomic_DNA"/>
</dbReference>
<comment type="caution">
    <text evidence="1">Lacks conserved residue(s) required for the propagation of feature annotation.</text>
</comment>
<name>A0A8H7ZMM4_9FUNG</name>
<reference evidence="4 5" key="1">
    <citation type="journal article" name="Sci. Rep.">
        <title>Genome-scale phylogenetic analyses confirm Olpidium as the closest living zoosporic fungus to the non-flagellated, terrestrial fungi.</title>
        <authorList>
            <person name="Chang Y."/>
            <person name="Rochon D."/>
            <person name="Sekimoto S."/>
            <person name="Wang Y."/>
            <person name="Chovatia M."/>
            <person name="Sandor L."/>
            <person name="Salamov A."/>
            <person name="Grigoriev I.V."/>
            <person name="Stajich J.E."/>
            <person name="Spatafora J.W."/>
        </authorList>
    </citation>
    <scope>NUCLEOTIDE SEQUENCE [LARGE SCALE GENOMIC DNA]</scope>
    <source>
        <strain evidence="4">S191</strain>
    </source>
</reference>
<dbReference type="InterPro" id="IPR029787">
    <property type="entry name" value="Nucleotide_cyclase"/>
</dbReference>
<dbReference type="AlphaFoldDB" id="A0A8H7ZMM4"/>
<dbReference type="Pfam" id="PF00211">
    <property type="entry name" value="Guanylate_cyc"/>
    <property type="match status" value="1"/>
</dbReference>
<dbReference type="InterPro" id="IPR001024">
    <property type="entry name" value="PLAT/LH2_dom"/>
</dbReference>
<organism evidence="4 5">
    <name type="scientific">Olpidium bornovanus</name>
    <dbReference type="NCBI Taxonomy" id="278681"/>
    <lineage>
        <taxon>Eukaryota</taxon>
        <taxon>Fungi</taxon>
        <taxon>Fungi incertae sedis</taxon>
        <taxon>Olpidiomycota</taxon>
        <taxon>Olpidiomycotina</taxon>
        <taxon>Olpidiomycetes</taxon>
        <taxon>Olpidiales</taxon>
        <taxon>Olpidiaceae</taxon>
        <taxon>Olpidium</taxon>
    </lineage>
</organism>
<dbReference type="SMART" id="SM00044">
    <property type="entry name" value="CYCc"/>
    <property type="match status" value="1"/>
</dbReference>
<evidence type="ECO:0000313" key="5">
    <source>
        <dbReference type="Proteomes" id="UP000673691"/>
    </source>
</evidence>
<dbReference type="OrthoDB" id="60033at2759"/>
<dbReference type="InterPro" id="IPR001054">
    <property type="entry name" value="A/G_cyclase"/>
</dbReference>
<proteinExistence type="predicted"/>
<dbReference type="PROSITE" id="PS50125">
    <property type="entry name" value="GUANYLATE_CYCLASE_2"/>
    <property type="match status" value="1"/>
</dbReference>
<dbReference type="PROSITE" id="PS50095">
    <property type="entry name" value="PLAT"/>
    <property type="match status" value="1"/>
</dbReference>
<dbReference type="Proteomes" id="UP000673691">
    <property type="component" value="Unassembled WGS sequence"/>
</dbReference>
<evidence type="ECO:0000256" key="1">
    <source>
        <dbReference type="PROSITE-ProRule" id="PRU00152"/>
    </source>
</evidence>
<dbReference type="Gene3D" id="3.30.70.1230">
    <property type="entry name" value="Nucleotide cyclase"/>
    <property type="match status" value="1"/>
</dbReference>
<dbReference type="PANTHER" id="PTHR43081:SF1">
    <property type="entry name" value="ADENYLATE CYCLASE, TERMINAL-DIFFERENTIATION SPECIFIC"/>
    <property type="match status" value="1"/>
</dbReference>
<evidence type="ECO:0000313" key="4">
    <source>
        <dbReference type="EMBL" id="KAG5455718.1"/>
    </source>
</evidence>
<dbReference type="CDD" id="cd07302">
    <property type="entry name" value="CHD"/>
    <property type="match status" value="1"/>
</dbReference>
<dbReference type="GO" id="GO:0006171">
    <property type="term" value="P:cAMP biosynthetic process"/>
    <property type="evidence" value="ECO:0007669"/>
    <property type="project" value="TreeGrafter"/>
</dbReference>
<dbReference type="PANTHER" id="PTHR43081">
    <property type="entry name" value="ADENYLATE CYCLASE, TERMINAL-DIFFERENTIATION SPECIFIC-RELATED"/>
    <property type="match status" value="1"/>
</dbReference>
<protein>
    <submittedName>
        <fullName evidence="4">Nucleotide cyclase</fullName>
    </submittedName>
</protein>
<keyword evidence="5" id="KW-1185">Reference proteome</keyword>
<dbReference type="SUPFAM" id="SSF55073">
    <property type="entry name" value="Nucleotide cyclase"/>
    <property type="match status" value="1"/>
</dbReference>
<gene>
    <name evidence="4" type="ORF">BJ554DRAFT_4771</name>
</gene>
<feature type="domain" description="PLAT" evidence="2">
    <location>
        <begin position="1"/>
        <end position="41"/>
    </location>
</feature>
<dbReference type="GO" id="GO:0035556">
    <property type="term" value="P:intracellular signal transduction"/>
    <property type="evidence" value="ECO:0007669"/>
    <property type="project" value="InterPro"/>
</dbReference>